<dbReference type="InterPro" id="IPR005828">
    <property type="entry name" value="MFS_sugar_transport-like"/>
</dbReference>
<comment type="subcellular location">
    <subcellularLocation>
        <location evidence="1">Cell membrane</location>
        <topology evidence="1">Multi-pass membrane protein</topology>
    </subcellularLocation>
</comment>
<gene>
    <name evidence="10" type="ORF">BEMITA_LOCUS10751</name>
</gene>
<dbReference type="Proteomes" id="UP001152759">
    <property type="component" value="Chromosome 6"/>
</dbReference>
<dbReference type="GO" id="GO:0022857">
    <property type="term" value="F:transmembrane transporter activity"/>
    <property type="evidence" value="ECO:0007669"/>
    <property type="project" value="InterPro"/>
</dbReference>
<dbReference type="InterPro" id="IPR036259">
    <property type="entry name" value="MFS_trans_sf"/>
</dbReference>
<organism evidence="10 11">
    <name type="scientific">Bemisia tabaci</name>
    <name type="common">Sweetpotato whitefly</name>
    <name type="synonym">Aleurodes tabaci</name>
    <dbReference type="NCBI Taxonomy" id="7038"/>
    <lineage>
        <taxon>Eukaryota</taxon>
        <taxon>Metazoa</taxon>
        <taxon>Ecdysozoa</taxon>
        <taxon>Arthropoda</taxon>
        <taxon>Hexapoda</taxon>
        <taxon>Insecta</taxon>
        <taxon>Pterygota</taxon>
        <taxon>Neoptera</taxon>
        <taxon>Paraneoptera</taxon>
        <taxon>Hemiptera</taxon>
        <taxon>Sternorrhyncha</taxon>
        <taxon>Aleyrodoidea</taxon>
        <taxon>Aleyrodidae</taxon>
        <taxon>Aleyrodinae</taxon>
        <taxon>Bemisia</taxon>
    </lineage>
</organism>
<dbReference type="EMBL" id="OU963867">
    <property type="protein sequence ID" value="CAH0392207.1"/>
    <property type="molecule type" value="Genomic_DNA"/>
</dbReference>
<keyword evidence="2" id="KW-0813">Transport</keyword>
<name>A0A9P0F4U7_BEMTA</name>
<evidence type="ECO:0000256" key="1">
    <source>
        <dbReference type="ARBA" id="ARBA00004651"/>
    </source>
</evidence>
<feature type="transmembrane region" description="Helical" evidence="8">
    <location>
        <begin position="83"/>
        <end position="107"/>
    </location>
</feature>
<proteinExistence type="predicted"/>
<evidence type="ECO:0000256" key="3">
    <source>
        <dbReference type="ARBA" id="ARBA00022475"/>
    </source>
</evidence>
<keyword evidence="4" id="KW-0762">Sugar transport</keyword>
<accession>A0A9P0F4U7</accession>
<evidence type="ECO:0000256" key="6">
    <source>
        <dbReference type="ARBA" id="ARBA00022989"/>
    </source>
</evidence>
<dbReference type="PROSITE" id="PS00217">
    <property type="entry name" value="SUGAR_TRANSPORT_2"/>
    <property type="match status" value="1"/>
</dbReference>
<keyword evidence="5 8" id="KW-0812">Transmembrane</keyword>
<dbReference type="FunFam" id="1.20.1250.20:FF:000218">
    <property type="entry name" value="facilitated trehalose transporter Tret1"/>
    <property type="match status" value="1"/>
</dbReference>
<dbReference type="InterPro" id="IPR050549">
    <property type="entry name" value="MFS_Trehalose_Transporter"/>
</dbReference>
<reference evidence="10" key="1">
    <citation type="submission" date="2021-12" db="EMBL/GenBank/DDBJ databases">
        <authorList>
            <person name="King R."/>
        </authorList>
    </citation>
    <scope>NUCLEOTIDE SEQUENCE</scope>
</reference>
<evidence type="ECO:0000256" key="4">
    <source>
        <dbReference type="ARBA" id="ARBA00022597"/>
    </source>
</evidence>
<dbReference type="InterPro" id="IPR020846">
    <property type="entry name" value="MFS_dom"/>
</dbReference>
<sequence>MKCYDIDKLILITNSLMTYKCKQHNDEIKNEGVDTEASCTGEKTAVLSKQLVGEFLSATKKNASSPFITMYLFKLNLGVERQLAAAFVEALIVNALFFGTFLAPFPCGALMDRVGRKTSMLTLALFPILSWALVHFAQGSFSLVIARCLAGICVGGWQTLVPVYVAEIAEPQVRGIAGCFFMVNGFAGMISVYIVGPFVSLPTMAMIGGIFPVTFLVLFLHCPESPYYYIKRGLHADAGKALSWLRGGASIETELASIRTSMEKEAKADRGFVKMLRLITNPANRRAFIIVQGIACLHRSTGMPCIVAFSTILLPSHIGPLTNDNCTIIMGVALLSASLCCSVIVDTVGRKPLLYLSSIGMFTSMLPTTVWYYLDRETSTDVSGVNWIPFAGFLCFAVTFSVGLGPIMQIFAGEMFPSDLKGHACALATMNQAVSAVIVTQIFVALTVHVGLYANFVLFAAMALVNLGFTYFCVIETKGKTLQMIQAELNGEELDIPEKAPDIGSNGLGP</sequence>
<keyword evidence="7 8" id="KW-0472">Membrane</keyword>
<feature type="transmembrane region" description="Helical" evidence="8">
    <location>
        <begin position="452"/>
        <end position="474"/>
    </location>
</feature>
<feature type="transmembrane region" description="Helical" evidence="8">
    <location>
        <begin position="119"/>
        <end position="138"/>
    </location>
</feature>
<dbReference type="InterPro" id="IPR005829">
    <property type="entry name" value="Sugar_transporter_CS"/>
</dbReference>
<evidence type="ECO:0000256" key="8">
    <source>
        <dbReference type="SAM" id="Phobius"/>
    </source>
</evidence>
<dbReference type="GO" id="GO:0005886">
    <property type="term" value="C:plasma membrane"/>
    <property type="evidence" value="ECO:0007669"/>
    <property type="project" value="UniProtKB-SubCell"/>
</dbReference>
<dbReference type="PANTHER" id="PTHR48021:SF1">
    <property type="entry name" value="GH07001P-RELATED"/>
    <property type="match status" value="1"/>
</dbReference>
<feature type="transmembrane region" description="Helical" evidence="8">
    <location>
        <begin position="386"/>
        <end position="412"/>
    </location>
</feature>
<evidence type="ECO:0000313" key="10">
    <source>
        <dbReference type="EMBL" id="CAH0392207.1"/>
    </source>
</evidence>
<keyword evidence="3" id="KW-1003">Cell membrane</keyword>
<protein>
    <recommendedName>
        <fullName evidence="9">Major facilitator superfamily (MFS) profile domain-containing protein</fullName>
    </recommendedName>
</protein>
<feature type="transmembrane region" description="Helical" evidence="8">
    <location>
        <begin position="287"/>
        <end position="315"/>
    </location>
</feature>
<feature type="domain" description="Major facilitator superfamily (MFS) profile" evidence="9">
    <location>
        <begin position="46"/>
        <end position="478"/>
    </location>
</feature>
<keyword evidence="11" id="KW-1185">Reference proteome</keyword>
<feature type="transmembrane region" description="Helical" evidence="8">
    <location>
        <begin position="352"/>
        <end position="374"/>
    </location>
</feature>
<evidence type="ECO:0000256" key="7">
    <source>
        <dbReference type="ARBA" id="ARBA00023136"/>
    </source>
</evidence>
<feature type="transmembrane region" description="Helical" evidence="8">
    <location>
        <begin position="424"/>
        <end position="446"/>
    </location>
</feature>
<feature type="transmembrane region" description="Helical" evidence="8">
    <location>
        <begin position="173"/>
        <end position="195"/>
    </location>
</feature>
<evidence type="ECO:0000256" key="2">
    <source>
        <dbReference type="ARBA" id="ARBA00022448"/>
    </source>
</evidence>
<evidence type="ECO:0000313" key="11">
    <source>
        <dbReference type="Proteomes" id="UP001152759"/>
    </source>
</evidence>
<dbReference type="PANTHER" id="PTHR48021">
    <property type="match status" value="1"/>
</dbReference>
<dbReference type="Gene3D" id="1.20.1250.20">
    <property type="entry name" value="MFS general substrate transporter like domains"/>
    <property type="match status" value="1"/>
</dbReference>
<dbReference type="Pfam" id="PF00083">
    <property type="entry name" value="Sugar_tr"/>
    <property type="match status" value="1"/>
</dbReference>
<evidence type="ECO:0000256" key="5">
    <source>
        <dbReference type="ARBA" id="ARBA00022692"/>
    </source>
</evidence>
<keyword evidence="6 8" id="KW-1133">Transmembrane helix</keyword>
<feature type="transmembrane region" description="Helical" evidence="8">
    <location>
        <begin position="201"/>
        <end position="222"/>
    </location>
</feature>
<evidence type="ECO:0000259" key="9">
    <source>
        <dbReference type="PROSITE" id="PS50850"/>
    </source>
</evidence>
<dbReference type="PROSITE" id="PS50850">
    <property type="entry name" value="MFS"/>
    <property type="match status" value="1"/>
</dbReference>
<feature type="transmembrane region" description="Helical" evidence="8">
    <location>
        <begin position="327"/>
        <end position="345"/>
    </location>
</feature>
<feature type="transmembrane region" description="Helical" evidence="8">
    <location>
        <begin position="144"/>
        <end position="166"/>
    </location>
</feature>
<dbReference type="InterPro" id="IPR003663">
    <property type="entry name" value="Sugar/inositol_transpt"/>
</dbReference>
<dbReference type="AlphaFoldDB" id="A0A9P0F4U7"/>
<dbReference type="PRINTS" id="PR00171">
    <property type="entry name" value="SUGRTRNSPORT"/>
</dbReference>
<dbReference type="SUPFAM" id="SSF103473">
    <property type="entry name" value="MFS general substrate transporter"/>
    <property type="match status" value="1"/>
</dbReference>